<reference evidence="7" key="1">
    <citation type="submission" date="2022-07" db="EMBL/GenBank/DDBJ databases">
        <authorList>
            <person name="Trinca V."/>
            <person name="Uliana J.V.C."/>
            <person name="Torres T.T."/>
            <person name="Ward R.J."/>
            <person name="Monesi N."/>
        </authorList>
    </citation>
    <scope>NUCLEOTIDE SEQUENCE</scope>
    <source>
        <strain evidence="7">HSMRA1968</strain>
        <tissue evidence="7">Whole embryos</tissue>
    </source>
</reference>
<evidence type="ECO:0000256" key="1">
    <source>
        <dbReference type="ARBA" id="ARBA00022723"/>
    </source>
</evidence>
<feature type="region of interest" description="Disordered" evidence="5">
    <location>
        <begin position="489"/>
        <end position="554"/>
    </location>
</feature>
<dbReference type="SMART" id="SM00184">
    <property type="entry name" value="RING"/>
    <property type="match status" value="1"/>
</dbReference>
<evidence type="ECO:0000256" key="4">
    <source>
        <dbReference type="PROSITE-ProRule" id="PRU00175"/>
    </source>
</evidence>
<dbReference type="AlphaFoldDB" id="A0A9Q0RTS6"/>
<evidence type="ECO:0000256" key="5">
    <source>
        <dbReference type="SAM" id="MobiDB-lite"/>
    </source>
</evidence>
<comment type="caution">
    <text evidence="7">The sequence shown here is derived from an EMBL/GenBank/DDBJ whole genome shotgun (WGS) entry which is preliminary data.</text>
</comment>
<dbReference type="EMBL" id="WJQU01005979">
    <property type="protein sequence ID" value="KAJ6603681.1"/>
    <property type="molecule type" value="Genomic_DNA"/>
</dbReference>
<dbReference type="Pfam" id="PF13639">
    <property type="entry name" value="zf-RING_2"/>
    <property type="match status" value="1"/>
</dbReference>
<organism evidence="7 8">
    <name type="scientific">Pseudolycoriella hygida</name>
    <dbReference type="NCBI Taxonomy" id="35572"/>
    <lineage>
        <taxon>Eukaryota</taxon>
        <taxon>Metazoa</taxon>
        <taxon>Ecdysozoa</taxon>
        <taxon>Arthropoda</taxon>
        <taxon>Hexapoda</taxon>
        <taxon>Insecta</taxon>
        <taxon>Pterygota</taxon>
        <taxon>Neoptera</taxon>
        <taxon>Endopterygota</taxon>
        <taxon>Diptera</taxon>
        <taxon>Nematocera</taxon>
        <taxon>Sciaroidea</taxon>
        <taxon>Sciaridae</taxon>
        <taxon>Pseudolycoriella</taxon>
    </lineage>
</organism>
<protein>
    <recommendedName>
        <fullName evidence="6">RING-type domain-containing protein</fullName>
    </recommendedName>
</protein>
<feature type="region of interest" description="Disordered" evidence="5">
    <location>
        <begin position="828"/>
        <end position="871"/>
    </location>
</feature>
<accession>A0A9Q0RTS6</accession>
<evidence type="ECO:0000313" key="7">
    <source>
        <dbReference type="EMBL" id="KAJ6603681.1"/>
    </source>
</evidence>
<dbReference type="InterPro" id="IPR001841">
    <property type="entry name" value="Znf_RING"/>
</dbReference>
<sequence length="977" mass="110091">MVVVFRNKSFVRFVNFNYVPRPHHIKFLELLLLHTDNIEERNKSFVRFVNFNYVPRPHHIKFLELLLLHTDNIEERQENMFLLDRLHNTFCASMQMFSEVCASMQMFSELQVFLNSTNTNKKCKMHVCAIDQLGQVKMNINSEYGFVVCASMQMFSANPICYSNKCSNKMADEIDKRTTRSLIQKKSNETDILVLLKGVSAKLDQNQKELKNLDIKFDKSISDITCKLEQESICIRDDFHDHFKIYDNKLANISQEVQVQSVRIDRVETDIENNNRIKRLNDIVLRGVPAVQTRSGFVFVQLSADCKLVKVNCLEELSNLKNGIGDTADLNAHDVTDLQFRLYCWPYMNMLSEVHFRQEEAKIQRVDLSWDHSTRLPEYEWRPLTTKLSKEGLGLEENFSMTLSLETPPPFAFPNMVSSEKAEVLFGTMSACPDELFIRSDKKADVVGFNAIDVEGFEVADVIRFKAIDVEELVFVVKKPTTSNINKIASSTTSRLSTSSSTETPREITKQPASGHKSSISGGSTTVSNPIPAGVKSSRISDANNVSSRQSTSVSLSQLTPSKFELLENRIAELESNLTDLKEEHLRIQFVLVLEVKFSETIELCNQLKTDNQFLHKTVVELKSEVKTLTNQVVGSEQSSNLIATQKSEVEVELRRSNIASTLTPSSGVSNSARYRRNLTLLPPTIRFVHILEYQARRTSSQLVCHRSAAHLKARKTIRLGRSKLFFVPRKSKTSSYKYRHQPTAHTSSAHLGTIDSDQPRIAVPFTLITTIKRFQIRVVAQRSDTCSKEGKGTGGSPEEGDGVLLVPLEYPAPEEWEEEDPEVIVIDDSEDSGPEDADSPEEPESLTPPPPSLYSSDSDEIFDYLGGPDSHDNDELSVITAEIAEDENLLYRPTSPTYAPLSPSPLPPPQPSYGVRNLCGICQDPEGFTNAVMIGCRHMFCGTCLHAWLATTGRSGCPLCRQESPAVYGWVQHDQS</sequence>
<keyword evidence="3" id="KW-0862">Zinc</keyword>
<feature type="compositionally biased region" description="Acidic residues" evidence="5">
    <location>
        <begin position="828"/>
        <end position="845"/>
    </location>
</feature>
<dbReference type="InterPro" id="IPR017907">
    <property type="entry name" value="Znf_RING_CS"/>
</dbReference>
<dbReference type="PROSITE" id="PS00518">
    <property type="entry name" value="ZF_RING_1"/>
    <property type="match status" value="1"/>
</dbReference>
<evidence type="ECO:0000256" key="2">
    <source>
        <dbReference type="ARBA" id="ARBA00022771"/>
    </source>
</evidence>
<evidence type="ECO:0000256" key="3">
    <source>
        <dbReference type="ARBA" id="ARBA00022833"/>
    </source>
</evidence>
<keyword evidence="2 4" id="KW-0863">Zinc-finger</keyword>
<evidence type="ECO:0000259" key="6">
    <source>
        <dbReference type="PROSITE" id="PS50089"/>
    </source>
</evidence>
<dbReference type="SUPFAM" id="SSF57850">
    <property type="entry name" value="RING/U-box"/>
    <property type="match status" value="1"/>
</dbReference>
<dbReference type="Proteomes" id="UP001151699">
    <property type="component" value="Unassembled WGS sequence"/>
</dbReference>
<dbReference type="GO" id="GO:0008270">
    <property type="term" value="F:zinc ion binding"/>
    <property type="evidence" value="ECO:0007669"/>
    <property type="project" value="UniProtKB-KW"/>
</dbReference>
<dbReference type="InterPro" id="IPR013083">
    <property type="entry name" value="Znf_RING/FYVE/PHD"/>
</dbReference>
<evidence type="ECO:0000313" key="8">
    <source>
        <dbReference type="Proteomes" id="UP001151699"/>
    </source>
</evidence>
<gene>
    <name evidence="7" type="ORF">Bhyg_15486</name>
</gene>
<dbReference type="Gene3D" id="3.30.40.10">
    <property type="entry name" value="Zinc/RING finger domain, C3HC4 (zinc finger)"/>
    <property type="match status" value="1"/>
</dbReference>
<keyword evidence="1" id="KW-0479">Metal-binding</keyword>
<proteinExistence type="predicted"/>
<dbReference type="OrthoDB" id="6270329at2759"/>
<feature type="compositionally biased region" description="Polar residues" evidence="5">
    <location>
        <begin position="516"/>
        <end position="529"/>
    </location>
</feature>
<feature type="compositionally biased region" description="Low complexity" evidence="5">
    <location>
        <begin position="490"/>
        <end position="503"/>
    </location>
</feature>
<feature type="domain" description="RING-type" evidence="6">
    <location>
        <begin position="920"/>
        <end position="962"/>
    </location>
</feature>
<keyword evidence="8" id="KW-1185">Reference proteome</keyword>
<dbReference type="PROSITE" id="PS50089">
    <property type="entry name" value="ZF_RING_2"/>
    <property type="match status" value="1"/>
</dbReference>
<name>A0A9Q0RTS6_9DIPT</name>
<feature type="region of interest" description="Disordered" evidence="5">
    <location>
        <begin position="783"/>
        <end position="805"/>
    </location>
</feature>